<dbReference type="AlphaFoldDB" id="A0AAQ3TD32"/>
<organism evidence="3 4">
    <name type="scientific">Paspalum notatum var. saurae</name>
    <dbReference type="NCBI Taxonomy" id="547442"/>
    <lineage>
        <taxon>Eukaryota</taxon>
        <taxon>Viridiplantae</taxon>
        <taxon>Streptophyta</taxon>
        <taxon>Embryophyta</taxon>
        <taxon>Tracheophyta</taxon>
        <taxon>Spermatophyta</taxon>
        <taxon>Magnoliopsida</taxon>
        <taxon>Liliopsida</taxon>
        <taxon>Poales</taxon>
        <taxon>Poaceae</taxon>
        <taxon>PACMAD clade</taxon>
        <taxon>Panicoideae</taxon>
        <taxon>Andropogonodae</taxon>
        <taxon>Paspaleae</taxon>
        <taxon>Paspalinae</taxon>
        <taxon>Paspalum</taxon>
    </lineage>
</organism>
<dbReference type="EMBL" id="CP144748">
    <property type="protein sequence ID" value="WVZ69684.1"/>
    <property type="molecule type" value="Genomic_DNA"/>
</dbReference>
<evidence type="ECO:0000313" key="3">
    <source>
        <dbReference type="EMBL" id="WVZ69684.1"/>
    </source>
</evidence>
<feature type="region of interest" description="Disordered" evidence="1">
    <location>
        <begin position="193"/>
        <end position="215"/>
    </location>
</feature>
<dbReference type="PANTHER" id="PTHR33115:SF43">
    <property type="entry name" value="BLE2 PROTEIN"/>
    <property type="match status" value="1"/>
</dbReference>
<keyword evidence="4" id="KW-1185">Reference proteome</keyword>
<evidence type="ECO:0000256" key="2">
    <source>
        <dbReference type="SAM" id="Phobius"/>
    </source>
</evidence>
<accession>A0AAQ3TD32</accession>
<evidence type="ECO:0000256" key="1">
    <source>
        <dbReference type="SAM" id="MobiDB-lite"/>
    </source>
</evidence>
<evidence type="ECO:0000313" key="4">
    <source>
        <dbReference type="Proteomes" id="UP001341281"/>
    </source>
</evidence>
<dbReference type="InterPro" id="IPR016024">
    <property type="entry name" value="ARM-type_fold"/>
</dbReference>
<sequence>MVPSIAVFYVLALCQGSLYIIACILWLFSFFPIRWLANQSGFSSRWGARTVNLYYQCAYTEHMEIGVFSSGKTLNLVTFAMESLTSSSPEMQLVGVRVLDSFLEQKKSNEELISVITSSKEAVSTLIGMLDWTPRQDRSIRLFAARVTTKIAGNLSIAKVPGIVKSVSSLLDVKNQLPMQELLDSAPMQQSWTQTSSVSGGNASNQGADAQSVDGEGNNGWHHMICCYWRRIKERWSWSTLEEPTLTHQDSLPVLGMVILEKLARDLDNCAEIFKATNVISKAIGLISYANNRETINIVQLNALIYSSLDFMRRLAITGERIGVALWQELWNHPLLLNNLAGVLEDARSSPQLWEPAMDIIAKLSLDKEAGLEIGRIQLITGRLLHAFLVRGGLTNMHYDPSLRKVSGEALANPTLWGTANCLAILEEPGYQVIKDLKDMLSDDVHRCVAACLLSNLCAHCSVKLSHLDASENLSSALTIVMEHIMTAEGKQLQSLISLASEIGDLIREEFVGELESQTNSGAELVQKLICALNSNKIPKDEKGYS</sequence>
<keyword evidence="2" id="KW-0472">Membrane</keyword>
<evidence type="ECO:0008006" key="5">
    <source>
        <dbReference type="Google" id="ProtNLM"/>
    </source>
</evidence>
<dbReference type="PANTHER" id="PTHR33115">
    <property type="entry name" value="ARM REPEAT SUPERFAMILY PROTEIN"/>
    <property type="match status" value="1"/>
</dbReference>
<keyword evidence="2" id="KW-0812">Transmembrane</keyword>
<feature type="transmembrane region" description="Helical" evidence="2">
    <location>
        <begin position="6"/>
        <end position="28"/>
    </location>
</feature>
<feature type="compositionally biased region" description="Polar residues" evidence="1">
    <location>
        <begin position="193"/>
        <end position="209"/>
    </location>
</feature>
<proteinExistence type="predicted"/>
<reference evidence="3 4" key="1">
    <citation type="submission" date="2024-02" db="EMBL/GenBank/DDBJ databases">
        <title>High-quality chromosome-scale genome assembly of Pensacola bahiagrass (Paspalum notatum Flugge var. saurae).</title>
        <authorList>
            <person name="Vega J.M."/>
            <person name="Podio M."/>
            <person name="Orjuela J."/>
            <person name="Siena L.A."/>
            <person name="Pessino S.C."/>
            <person name="Combes M.C."/>
            <person name="Mariac C."/>
            <person name="Albertini E."/>
            <person name="Pupilli F."/>
            <person name="Ortiz J.P.A."/>
            <person name="Leblanc O."/>
        </authorList>
    </citation>
    <scope>NUCLEOTIDE SEQUENCE [LARGE SCALE GENOMIC DNA]</scope>
    <source>
        <strain evidence="3">R1</strain>
        <tissue evidence="3">Leaf</tissue>
    </source>
</reference>
<name>A0AAQ3TD32_PASNO</name>
<protein>
    <recommendedName>
        <fullName evidence="5">ARM repeat superfamily protein</fullName>
    </recommendedName>
</protein>
<dbReference type="SUPFAM" id="SSF48371">
    <property type="entry name" value="ARM repeat"/>
    <property type="match status" value="1"/>
</dbReference>
<keyword evidence="2" id="KW-1133">Transmembrane helix</keyword>
<gene>
    <name evidence="3" type="ORF">U9M48_018432</name>
</gene>
<dbReference type="Proteomes" id="UP001341281">
    <property type="component" value="Chromosome 04"/>
</dbReference>